<organism evidence="6 7">
    <name type="scientific">Gimesia alba</name>
    <dbReference type="NCBI Taxonomy" id="2527973"/>
    <lineage>
        <taxon>Bacteria</taxon>
        <taxon>Pseudomonadati</taxon>
        <taxon>Planctomycetota</taxon>
        <taxon>Planctomycetia</taxon>
        <taxon>Planctomycetales</taxon>
        <taxon>Planctomycetaceae</taxon>
        <taxon>Gimesia</taxon>
    </lineage>
</organism>
<dbReference type="PANTHER" id="PTHR42798:SF2">
    <property type="entry name" value="ABC TRANSPORTER ATP-BINDING PROTEIN MG467-RELATED"/>
    <property type="match status" value="1"/>
</dbReference>
<dbReference type="Pfam" id="PF00005">
    <property type="entry name" value="ABC_tran"/>
    <property type="match status" value="1"/>
</dbReference>
<evidence type="ECO:0000259" key="5">
    <source>
        <dbReference type="PROSITE" id="PS50893"/>
    </source>
</evidence>
<dbReference type="InterPro" id="IPR003439">
    <property type="entry name" value="ABC_transporter-like_ATP-bd"/>
</dbReference>
<dbReference type="PROSITE" id="PS50893">
    <property type="entry name" value="ABC_TRANSPORTER_2"/>
    <property type="match status" value="1"/>
</dbReference>
<dbReference type="GO" id="GO:0098796">
    <property type="term" value="C:membrane protein complex"/>
    <property type="evidence" value="ECO:0007669"/>
    <property type="project" value="UniProtKB-ARBA"/>
</dbReference>
<dbReference type="InterPro" id="IPR003593">
    <property type="entry name" value="AAA+_ATPase"/>
</dbReference>
<keyword evidence="7" id="KW-1185">Reference proteome</keyword>
<dbReference type="Proteomes" id="UP000317171">
    <property type="component" value="Chromosome"/>
</dbReference>
<keyword evidence="2" id="KW-0547">Nucleotide-binding</keyword>
<dbReference type="GO" id="GO:0022857">
    <property type="term" value="F:transmembrane transporter activity"/>
    <property type="evidence" value="ECO:0007669"/>
    <property type="project" value="UniProtKB-ARBA"/>
</dbReference>
<keyword evidence="3 6" id="KW-0067">ATP-binding</keyword>
<sequence>MEKQAIDTTQAIAGESLFCTQNLTKVYPMGEVEVQALRGIDLELFPGEFIVILGPSGSGKSTLLNILGGLDVPSGGSVQFRDHNLTSADEAELTCYRREHVGFVFQFYNLIASLTARENVALVADIAVDPLSAEEALHLVGLEKRIDHYPAQLSGGEQQRVAIARAIVKQPDVLLCDEPTGALDVKTGVIVLEALRQINQELGTLTVVITHNATIANMADRVVSLSDGQITEVKQNARKSLPHELVW</sequence>
<dbReference type="RefSeq" id="WP_145213592.1">
    <property type="nucleotide sequence ID" value="NZ_CP036269.1"/>
</dbReference>
<dbReference type="KEGG" id="gaz:Pan241w_17140"/>
<dbReference type="EMBL" id="CP036269">
    <property type="protein sequence ID" value="QDT41651.1"/>
    <property type="molecule type" value="Genomic_DNA"/>
</dbReference>
<dbReference type="GO" id="GO:0016887">
    <property type="term" value="F:ATP hydrolysis activity"/>
    <property type="evidence" value="ECO:0007669"/>
    <property type="project" value="InterPro"/>
</dbReference>
<dbReference type="OrthoDB" id="273392at2"/>
<dbReference type="CDD" id="cd03255">
    <property type="entry name" value="ABC_MJ0796_LolCDE_FtsE"/>
    <property type="match status" value="1"/>
</dbReference>
<dbReference type="PROSITE" id="PS00211">
    <property type="entry name" value="ABC_TRANSPORTER_1"/>
    <property type="match status" value="1"/>
</dbReference>
<proteinExistence type="inferred from homology"/>
<dbReference type="FunFam" id="3.40.50.300:FF:000032">
    <property type="entry name" value="Export ABC transporter ATP-binding protein"/>
    <property type="match status" value="1"/>
</dbReference>
<dbReference type="InterPro" id="IPR017871">
    <property type="entry name" value="ABC_transporter-like_CS"/>
</dbReference>
<protein>
    <submittedName>
        <fullName evidence="6">Macrolide export ATP-binding/permease protein MacB</fullName>
        <ecNumber evidence="6">3.6.3.-</ecNumber>
    </submittedName>
</protein>
<evidence type="ECO:0000256" key="2">
    <source>
        <dbReference type="ARBA" id="ARBA00022741"/>
    </source>
</evidence>
<evidence type="ECO:0000256" key="4">
    <source>
        <dbReference type="ARBA" id="ARBA00038388"/>
    </source>
</evidence>
<dbReference type="InterPro" id="IPR027417">
    <property type="entry name" value="P-loop_NTPase"/>
</dbReference>
<dbReference type="GO" id="GO:0005524">
    <property type="term" value="F:ATP binding"/>
    <property type="evidence" value="ECO:0007669"/>
    <property type="project" value="UniProtKB-KW"/>
</dbReference>
<accession>A0A517RCP2</accession>
<dbReference type="PANTHER" id="PTHR42798">
    <property type="entry name" value="LIPOPROTEIN-RELEASING SYSTEM ATP-BINDING PROTEIN LOLD"/>
    <property type="match status" value="1"/>
</dbReference>
<dbReference type="EC" id="3.6.3.-" evidence="6"/>
<reference evidence="6 7" key="1">
    <citation type="submission" date="2019-02" db="EMBL/GenBank/DDBJ databases">
        <title>Deep-cultivation of Planctomycetes and their phenomic and genomic characterization uncovers novel biology.</title>
        <authorList>
            <person name="Wiegand S."/>
            <person name="Jogler M."/>
            <person name="Boedeker C."/>
            <person name="Pinto D."/>
            <person name="Vollmers J."/>
            <person name="Rivas-Marin E."/>
            <person name="Kohn T."/>
            <person name="Peeters S.H."/>
            <person name="Heuer A."/>
            <person name="Rast P."/>
            <person name="Oberbeckmann S."/>
            <person name="Bunk B."/>
            <person name="Jeske O."/>
            <person name="Meyerdierks A."/>
            <person name="Storesund J.E."/>
            <person name="Kallscheuer N."/>
            <person name="Luecker S."/>
            <person name="Lage O.M."/>
            <person name="Pohl T."/>
            <person name="Merkel B.J."/>
            <person name="Hornburger P."/>
            <person name="Mueller R.-W."/>
            <person name="Bruemmer F."/>
            <person name="Labrenz M."/>
            <person name="Spormann A.M."/>
            <person name="Op den Camp H."/>
            <person name="Overmann J."/>
            <person name="Amann R."/>
            <person name="Jetten M.S.M."/>
            <person name="Mascher T."/>
            <person name="Medema M.H."/>
            <person name="Devos D.P."/>
            <person name="Kaster A.-K."/>
            <person name="Ovreas L."/>
            <person name="Rohde M."/>
            <person name="Galperin M.Y."/>
            <person name="Jogler C."/>
        </authorList>
    </citation>
    <scope>NUCLEOTIDE SEQUENCE [LARGE SCALE GENOMIC DNA]</scope>
    <source>
        <strain evidence="6 7">Pan241w</strain>
    </source>
</reference>
<dbReference type="Gene3D" id="3.40.50.300">
    <property type="entry name" value="P-loop containing nucleotide triphosphate hydrolases"/>
    <property type="match status" value="1"/>
</dbReference>
<feature type="domain" description="ABC transporter" evidence="5">
    <location>
        <begin position="18"/>
        <end position="246"/>
    </location>
</feature>
<evidence type="ECO:0000313" key="6">
    <source>
        <dbReference type="EMBL" id="QDT41651.1"/>
    </source>
</evidence>
<dbReference type="SUPFAM" id="SSF52540">
    <property type="entry name" value="P-loop containing nucleoside triphosphate hydrolases"/>
    <property type="match status" value="1"/>
</dbReference>
<evidence type="ECO:0000313" key="7">
    <source>
        <dbReference type="Proteomes" id="UP000317171"/>
    </source>
</evidence>
<evidence type="ECO:0000256" key="3">
    <source>
        <dbReference type="ARBA" id="ARBA00022840"/>
    </source>
</evidence>
<dbReference type="SMART" id="SM00382">
    <property type="entry name" value="AAA"/>
    <property type="match status" value="1"/>
</dbReference>
<keyword evidence="1" id="KW-0813">Transport</keyword>
<keyword evidence="6" id="KW-0378">Hydrolase</keyword>
<evidence type="ECO:0000256" key="1">
    <source>
        <dbReference type="ARBA" id="ARBA00022448"/>
    </source>
</evidence>
<comment type="similarity">
    <text evidence="4">Belongs to the ABC transporter superfamily. Macrolide exporter (TC 3.A.1.122) family.</text>
</comment>
<dbReference type="InterPro" id="IPR017911">
    <property type="entry name" value="MacB-like_ATP-bd"/>
</dbReference>
<gene>
    <name evidence="6" type="primary">macB_1</name>
    <name evidence="6" type="ORF">Pan241w_17140</name>
</gene>
<name>A0A517RCP2_9PLAN</name>
<dbReference type="AlphaFoldDB" id="A0A517RCP2"/>